<evidence type="ECO:0000259" key="5">
    <source>
        <dbReference type="PROSITE" id="PS50931"/>
    </source>
</evidence>
<dbReference type="PROSITE" id="PS50931">
    <property type="entry name" value="HTH_LYSR"/>
    <property type="match status" value="1"/>
</dbReference>
<dbReference type="Gene3D" id="1.10.10.10">
    <property type="entry name" value="Winged helix-like DNA-binding domain superfamily/Winged helix DNA-binding domain"/>
    <property type="match status" value="1"/>
</dbReference>
<evidence type="ECO:0000313" key="6">
    <source>
        <dbReference type="EMBL" id="SAK91122.1"/>
    </source>
</evidence>
<dbReference type="GO" id="GO:0003677">
    <property type="term" value="F:DNA binding"/>
    <property type="evidence" value="ECO:0007669"/>
    <property type="project" value="UniProtKB-KW"/>
</dbReference>
<dbReference type="GO" id="GO:0003700">
    <property type="term" value="F:DNA-binding transcription factor activity"/>
    <property type="evidence" value="ECO:0007669"/>
    <property type="project" value="InterPro"/>
</dbReference>
<dbReference type="InterPro" id="IPR000847">
    <property type="entry name" value="LysR_HTH_N"/>
</dbReference>
<dbReference type="PRINTS" id="PR00039">
    <property type="entry name" value="HTHLYSR"/>
</dbReference>
<dbReference type="InterPro" id="IPR036390">
    <property type="entry name" value="WH_DNA-bd_sf"/>
</dbReference>
<keyword evidence="3" id="KW-0238">DNA-binding</keyword>
<accession>A0A158D8X4</accession>
<dbReference type="Pfam" id="PF03466">
    <property type="entry name" value="LysR_substrate"/>
    <property type="match status" value="1"/>
</dbReference>
<reference evidence="6" key="1">
    <citation type="submission" date="2016-01" db="EMBL/GenBank/DDBJ databases">
        <authorList>
            <person name="Peeters C."/>
        </authorList>
    </citation>
    <scope>NUCLEOTIDE SEQUENCE</scope>
    <source>
        <strain evidence="6">LMG 29321</strain>
    </source>
</reference>
<sequence length="314" mass="33792">MLRELQTFIAVARHGTFAGAGAQIGLTQSAVSAQMQRLEAHLGFALFDRTGRSATLNKAGKRTLELADELIALYARLAEPDSEDGRGGSLAVGAIASAHAALLPDAIGAFRRALPAWRIRLVPGVSLNLLASVDAGEMDMAVIIRPPFSLPAELQWRTLVAEPFVLLAPAAKKGAHWRELIESEPFIRYDRRSFGGRQVDTFLRKRRIAVRDSIEVDELPGIAQLVARGLGVALVPVADGIGPWPRGAVALELGDDTFHREIGLIERVRRVHTEEPDAAARLAGCIVEAAQRGARGPQAPVRRARSRNAGRGIA</sequence>
<dbReference type="OrthoDB" id="9803735at2"/>
<gene>
    <name evidence="6" type="ORF">AWB78_04892</name>
</gene>
<keyword evidence="4" id="KW-0804">Transcription</keyword>
<dbReference type="SUPFAM" id="SSF53850">
    <property type="entry name" value="Periplasmic binding protein-like II"/>
    <property type="match status" value="1"/>
</dbReference>
<evidence type="ECO:0000256" key="1">
    <source>
        <dbReference type="ARBA" id="ARBA00009437"/>
    </source>
</evidence>
<dbReference type="PANTHER" id="PTHR30419">
    <property type="entry name" value="HTH-TYPE TRANSCRIPTIONAL REGULATOR YBHD"/>
    <property type="match status" value="1"/>
</dbReference>
<keyword evidence="2" id="KW-0805">Transcription regulation</keyword>
<dbReference type="EMBL" id="FCOX02000029">
    <property type="protein sequence ID" value="SAK91122.1"/>
    <property type="molecule type" value="Genomic_DNA"/>
</dbReference>
<evidence type="ECO:0000313" key="7">
    <source>
        <dbReference type="Proteomes" id="UP000071859"/>
    </source>
</evidence>
<dbReference type="InterPro" id="IPR036388">
    <property type="entry name" value="WH-like_DNA-bd_sf"/>
</dbReference>
<comment type="similarity">
    <text evidence="1">Belongs to the LysR transcriptional regulatory family.</text>
</comment>
<dbReference type="InterPro" id="IPR005119">
    <property type="entry name" value="LysR_subst-bd"/>
</dbReference>
<dbReference type="RefSeq" id="WP_062608491.1">
    <property type="nucleotide sequence ID" value="NZ_FCOX02000029.1"/>
</dbReference>
<name>A0A158D8X4_9BURK</name>
<dbReference type="CDD" id="cd08427">
    <property type="entry name" value="PBP2_LTTR_like_2"/>
    <property type="match status" value="1"/>
</dbReference>
<feature type="domain" description="HTH lysR-type" evidence="5">
    <location>
        <begin position="1"/>
        <end position="57"/>
    </location>
</feature>
<evidence type="ECO:0000256" key="2">
    <source>
        <dbReference type="ARBA" id="ARBA00023015"/>
    </source>
</evidence>
<organism evidence="6 7">
    <name type="scientific">Caballeronia calidae</name>
    <dbReference type="NCBI Taxonomy" id="1777139"/>
    <lineage>
        <taxon>Bacteria</taxon>
        <taxon>Pseudomonadati</taxon>
        <taxon>Pseudomonadota</taxon>
        <taxon>Betaproteobacteria</taxon>
        <taxon>Burkholderiales</taxon>
        <taxon>Burkholderiaceae</taxon>
        <taxon>Caballeronia</taxon>
    </lineage>
</organism>
<proteinExistence type="inferred from homology"/>
<dbReference type="InterPro" id="IPR050950">
    <property type="entry name" value="HTH-type_LysR_regulators"/>
</dbReference>
<evidence type="ECO:0000256" key="3">
    <source>
        <dbReference type="ARBA" id="ARBA00023125"/>
    </source>
</evidence>
<keyword evidence="7" id="KW-1185">Reference proteome</keyword>
<evidence type="ECO:0000256" key="4">
    <source>
        <dbReference type="ARBA" id="ARBA00023163"/>
    </source>
</evidence>
<dbReference type="SUPFAM" id="SSF46785">
    <property type="entry name" value="Winged helix' DNA-binding domain"/>
    <property type="match status" value="1"/>
</dbReference>
<dbReference type="Gene3D" id="3.40.190.10">
    <property type="entry name" value="Periplasmic binding protein-like II"/>
    <property type="match status" value="2"/>
</dbReference>
<comment type="caution">
    <text evidence="6">The sequence shown here is derived from an EMBL/GenBank/DDBJ whole genome shotgun (WGS) entry which is preliminary data.</text>
</comment>
<dbReference type="Pfam" id="PF00126">
    <property type="entry name" value="HTH_1"/>
    <property type="match status" value="1"/>
</dbReference>
<dbReference type="Proteomes" id="UP000071859">
    <property type="component" value="Unassembled WGS sequence"/>
</dbReference>
<protein>
    <submittedName>
        <fullName evidence="6">LysR family transcriptional regulator</fullName>
    </submittedName>
</protein>
<dbReference type="GO" id="GO:0005829">
    <property type="term" value="C:cytosol"/>
    <property type="evidence" value="ECO:0007669"/>
    <property type="project" value="TreeGrafter"/>
</dbReference>
<dbReference type="AlphaFoldDB" id="A0A158D8X4"/>
<dbReference type="FunFam" id="1.10.10.10:FF:000001">
    <property type="entry name" value="LysR family transcriptional regulator"/>
    <property type="match status" value="1"/>
</dbReference>